<organism evidence="13 14">
    <name type="scientific">Rasamsonia emersonii (strain ATCC 16479 / CBS 393.64 / IMI 116815)</name>
    <dbReference type="NCBI Taxonomy" id="1408163"/>
    <lineage>
        <taxon>Eukaryota</taxon>
        <taxon>Fungi</taxon>
        <taxon>Dikarya</taxon>
        <taxon>Ascomycota</taxon>
        <taxon>Pezizomycotina</taxon>
        <taxon>Eurotiomycetes</taxon>
        <taxon>Eurotiomycetidae</taxon>
        <taxon>Eurotiales</taxon>
        <taxon>Trichocomaceae</taxon>
        <taxon>Rasamsonia</taxon>
    </lineage>
</organism>
<dbReference type="InterPro" id="IPR015421">
    <property type="entry name" value="PyrdxlP-dep_Trfase_major"/>
</dbReference>
<evidence type="ECO:0000313" key="13">
    <source>
        <dbReference type="EMBL" id="KKA25735.1"/>
    </source>
</evidence>
<comment type="cofactor">
    <cofactor evidence="1">
        <name>pyridoxal 5'-phosphate</name>
        <dbReference type="ChEBI" id="CHEBI:597326"/>
    </cofactor>
</comment>
<dbReference type="FunFam" id="3.90.1150.10:FF:000063">
    <property type="entry name" value="Probable cystathionine gamma-synthase"/>
    <property type="match status" value="1"/>
</dbReference>
<sequence>MLQAIGGPVPPNTAHAVSVSLPTWKANIGYEEGEEWVVSKMKCGYPRFFVHPSIQKLSQEIVRRCGNPEVESATLFPSLKTARVCRSFMVTRVLPDDVNKVRIVSFVPSPGAASAVAGADGSLDVTSKLFCVIYPKVYAGIAKQVWQHTGDGISSRRSEFCLNALEDGYLVEDDQTKPLDTKGQTFSKGPKRYQQMTSVQGPAREVTLSATREPGFNSRDKDVSEGREYAQFIEERFGRNLSTSLANNAKLAIRRRIAGSLTANVELSEALESTSSGGRIAGLTENDVFLFPTGMSSIFNTHQNLMVARGPLKSICFGFPYTDTLKILEKWGPGCLFYGHGSSEDLDDLERRLLNGERFLALFTEFPGNPLLKSPDLKRISALAQKYDFAVVVDETVGNFINVNVLPHADIVVSSLTKIFSGDSNVMGGSAVLNPHGRFYNSLKATFSSEYEDNLWVEDAVFLERNSRDFVSRIEKINTTTESITAILKSSPLVKEVYYPKYSPTKSFYDSCRNPNGGYGGLFSVTFHTTEATIAFFDVLEVLKGPSLGTNFTLSCPYTLLAHYNELEWASSFGVPSDLVRVSVGLEDAEDLGARIQRALHAVQSAT</sequence>
<dbReference type="InterPro" id="IPR015422">
    <property type="entry name" value="PyrdxlP-dep_Trfase_small"/>
</dbReference>
<gene>
    <name evidence="13" type="ORF">T310_0213</name>
</gene>
<comment type="pathway">
    <text evidence="8">Amino-acid biosynthesis; L-methionine biosynthesis via de novo pathway; L-cystathionine from O-succinyl-L-homoserine: step 1/1.</text>
</comment>
<evidence type="ECO:0000256" key="2">
    <source>
        <dbReference type="ARBA" id="ARBA00022605"/>
    </source>
</evidence>
<keyword evidence="4" id="KW-0663">Pyridoxal phosphate</keyword>
<dbReference type="PANTHER" id="PTHR42699">
    <property type="match status" value="1"/>
</dbReference>
<dbReference type="FunFam" id="3.40.640.10:FF:000111">
    <property type="entry name" value="Cystathionine gamma-synthase"/>
    <property type="match status" value="1"/>
</dbReference>
<keyword evidence="2" id="KW-0028">Amino-acid biosynthesis</keyword>
<dbReference type="GO" id="GO:0009086">
    <property type="term" value="P:methionine biosynthetic process"/>
    <property type="evidence" value="ECO:0007669"/>
    <property type="project" value="UniProtKB-KW"/>
</dbReference>
<evidence type="ECO:0000256" key="10">
    <source>
        <dbReference type="ARBA" id="ARBA00066530"/>
    </source>
</evidence>
<dbReference type="Proteomes" id="UP000053958">
    <property type="component" value="Unassembled WGS sequence"/>
</dbReference>
<evidence type="ECO:0000256" key="12">
    <source>
        <dbReference type="SAM" id="MobiDB-lite"/>
    </source>
</evidence>
<dbReference type="RefSeq" id="XP_013332347.1">
    <property type="nucleotide sequence ID" value="XM_013476893.1"/>
</dbReference>
<dbReference type="GO" id="GO:0030170">
    <property type="term" value="F:pyridoxal phosphate binding"/>
    <property type="evidence" value="ECO:0007669"/>
    <property type="project" value="InterPro"/>
</dbReference>
<accession>A0A0F4Z5Z0</accession>
<dbReference type="Gene3D" id="3.90.1150.10">
    <property type="entry name" value="Aspartate Aminotransferase, domain 1"/>
    <property type="match status" value="1"/>
</dbReference>
<dbReference type="InterPro" id="IPR015424">
    <property type="entry name" value="PyrdxlP-dep_Trfase"/>
</dbReference>
<evidence type="ECO:0000256" key="4">
    <source>
        <dbReference type="ARBA" id="ARBA00022898"/>
    </source>
</evidence>
<evidence type="ECO:0000256" key="11">
    <source>
        <dbReference type="ARBA" id="ARBA00083849"/>
    </source>
</evidence>
<comment type="caution">
    <text evidence="13">The sequence shown here is derived from an EMBL/GenBank/DDBJ whole genome shotgun (WGS) entry which is preliminary data.</text>
</comment>
<reference evidence="13 14" key="1">
    <citation type="submission" date="2015-04" db="EMBL/GenBank/DDBJ databases">
        <authorList>
            <person name="Heijne W.H."/>
            <person name="Fedorova N.D."/>
            <person name="Nierman W.C."/>
            <person name="Vollebregt A.W."/>
            <person name="Zhao Z."/>
            <person name="Wu L."/>
            <person name="Kumar M."/>
            <person name="Stam H."/>
            <person name="van den Berg M.A."/>
            <person name="Pel H.J."/>
        </authorList>
    </citation>
    <scope>NUCLEOTIDE SEQUENCE [LARGE SCALE GENOMIC DNA]</scope>
    <source>
        <strain evidence="13 14">CBS 393.64</strain>
    </source>
</reference>
<evidence type="ECO:0000256" key="8">
    <source>
        <dbReference type="ARBA" id="ARBA00060510"/>
    </source>
</evidence>
<evidence type="ECO:0000256" key="3">
    <source>
        <dbReference type="ARBA" id="ARBA00022679"/>
    </source>
</evidence>
<feature type="region of interest" description="Disordered" evidence="12">
    <location>
        <begin position="176"/>
        <end position="201"/>
    </location>
</feature>
<comment type="catalytic activity">
    <reaction evidence="6">
        <text>O-succinyl-L-homoserine + L-cysteine = L,L-cystathionine + succinate + H(+)</text>
        <dbReference type="Rhea" id="RHEA:20397"/>
        <dbReference type="ChEBI" id="CHEBI:15378"/>
        <dbReference type="ChEBI" id="CHEBI:30031"/>
        <dbReference type="ChEBI" id="CHEBI:35235"/>
        <dbReference type="ChEBI" id="CHEBI:57661"/>
        <dbReference type="ChEBI" id="CHEBI:58161"/>
        <dbReference type="EC" id="2.5.1.48"/>
    </reaction>
</comment>
<dbReference type="GO" id="GO:0003962">
    <property type="term" value="F:cystathionine gamma-synthase activity"/>
    <property type="evidence" value="ECO:0007669"/>
    <property type="project" value="UniProtKB-EC"/>
</dbReference>
<dbReference type="Pfam" id="PF01053">
    <property type="entry name" value="Cys_Met_Meta_PP"/>
    <property type="match status" value="1"/>
</dbReference>
<dbReference type="InterPro" id="IPR054542">
    <property type="entry name" value="Cys_met_metab_PP"/>
</dbReference>
<dbReference type="SUPFAM" id="SSF53383">
    <property type="entry name" value="PLP-dependent transferases"/>
    <property type="match status" value="1"/>
</dbReference>
<evidence type="ECO:0000256" key="9">
    <source>
        <dbReference type="ARBA" id="ARBA00061376"/>
    </source>
</evidence>
<keyword evidence="5" id="KW-0486">Methionine biosynthesis</keyword>
<dbReference type="InterPro" id="IPR000277">
    <property type="entry name" value="Cys/Met-Metab_PyrdxlP-dep_enz"/>
</dbReference>
<protein>
    <recommendedName>
        <fullName evidence="10">cystathionine gamma-synthase</fullName>
        <ecNumber evidence="10">2.5.1.48</ecNumber>
    </recommendedName>
    <alternativeName>
        <fullName evidence="11">O-succinylhomoserine (thiol)-lyase</fullName>
    </alternativeName>
</protein>
<dbReference type="PROSITE" id="PS00868">
    <property type="entry name" value="CYS_MET_METAB_PP"/>
    <property type="match status" value="1"/>
</dbReference>
<evidence type="ECO:0000256" key="1">
    <source>
        <dbReference type="ARBA" id="ARBA00001933"/>
    </source>
</evidence>
<evidence type="ECO:0000256" key="7">
    <source>
        <dbReference type="ARBA" id="ARBA00058439"/>
    </source>
</evidence>
<dbReference type="EMBL" id="LASV01000013">
    <property type="protein sequence ID" value="KKA25735.1"/>
    <property type="molecule type" value="Genomic_DNA"/>
</dbReference>
<dbReference type="STRING" id="1408163.A0A0F4Z5Z0"/>
<keyword evidence="14" id="KW-1185">Reference proteome</keyword>
<dbReference type="EC" id="2.5.1.48" evidence="10"/>
<name>A0A0F4Z5Z0_RASE3</name>
<dbReference type="Gene3D" id="3.40.640.10">
    <property type="entry name" value="Type I PLP-dependent aspartate aminotransferase-like (Major domain)"/>
    <property type="match status" value="1"/>
</dbReference>
<keyword evidence="3 13" id="KW-0808">Transferase</keyword>
<comment type="function">
    <text evidence="7">Catalyzes the formation of L-cystathionine from O-succinyl-L-homoserine (OSHS) and L-cysteine, via a gamma-replacement reaction. In the absence of thiol, catalyzes gamma-elimination to form 2-oxobutanoate, succinate and ammonia.</text>
</comment>
<evidence type="ECO:0000313" key="14">
    <source>
        <dbReference type="Proteomes" id="UP000053958"/>
    </source>
</evidence>
<dbReference type="AlphaFoldDB" id="A0A0F4Z5Z0"/>
<dbReference type="InterPro" id="IPR051750">
    <property type="entry name" value="Trans-sulfuration_enzymes"/>
</dbReference>
<evidence type="ECO:0000256" key="6">
    <source>
        <dbReference type="ARBA" id="ARBA00051441"/>
    </source>
</evidence>
<evidence type="ECO:0000256" key="5">
    <source>
        <dbReference type="ARBA" id="ARBA00023167"/>
    </source>
</evidence>
<dbReference type="GO" id="GO:0019346">
    <property type="term" value="P:transsulfuration"/>
    <property type="evidence" value="ECO:0007669"/>
    <property type="project" value="InterPro"/>
</dbReference>
<dbReference type="GeneID" id="25312268"/>
<proteinExistence type="inferred from homology"/>
<dbReference type="PANTHER" id="PTHR42699:SF1">
    <property type="entry name" value="CYSTATHIONINE GAMMA-SYNTHASE-RELATED"/>
    <property type="match status" value="1"/>
</dbReference>
<comment type="similarity">
    <text evidence="9">Belongs to the trans-sulfuration enzymes family. MET7 subfamily.</text>
</comment>
<dbReference type="OrthoDB" id="10047078at2759"/>